<dbReference type="RefSeq" id="WP_315950089.1">
    <property type="nucleotide sequence ID" value="NZ_JAWCUD010000001.1"/>
</dbReference>
<dbReference type="InterPro" id="IPR041698">
    <property type="entry name" value="Methyltransf_25"/>
</dbReference>
<feature type="domain" description="Methyltransferase" evidence="1">
    <location>
        <begin position="73"/>
        <end position="169"/>
    </location>
</feature>
<sequence>MRKDRHNDELPFQKNNEVSLMNDSALHFYDELAEDYHLIFEEWTRAIASQGETLSRIIRSKLTASVTEETTLLDCSCGIGTQAIGLALNGFKVTATDLSPVSVERAKKEAESFGVELNGGVADFRSLDKDVSGMFHIVLSADNAIPHLLTDEELLKAASNMYKKLEINGLILITMRDYDELVKSKPKATEPRIFDQGKRIVFQIWDWEEESAAYLTNHFIMQEIDGVWKTKHNKTRYRALLREEFSRILTQAGFSSIEWQMPSETGYYQPIVTARKK</sequence>
<dbReference type="Gene3D" id="3.40.50.150">
    <property type="entry name" value="Vaccinia Virus protein VP39"/>
    <property type="match status" value="1"/>
</dbReference>
<keyword evidence="3" id="KW-1185">Reference proteome</keyword>
<evidence type="ECO:0000313" key="2">
    <source>
        <dbReference type="EMBL" id="MDU0200652.1"/>
    </source>
</evidence>
<dbReference type="GO" id="GO:0032259">
    <property type="term" value="P:methylation"/>
    <property type="evidence" value="ECO:0007669"/>
    <property type="project" value="UniProtKB-KW"/>
</dbReference>
<evidence type="ECO:0000313" key="3">
    <source>
        <dbReference type="Proteomes" id="UP001260980"/>
    </source>
</evidence>
<dbReference type="InterPro" id="IPR029063">
    <property type="entry name" value="SAM-dependent_MTases_sf"/>
</dbReference>
<dbReference type="Proteomes" id="UP001260980">
    <property type="component" value="Unassembled WGS sequence"/>
</dbReference>
<dbReference type="CDD" id="cd02440">
    <property type="entry name" value="AdoMet_MTases"/>
    <property type="match status" value="1"/>
</dbReference>
<name>A0ABU3R9U8_9BACL</name>
<dbReference type="EC" id="2.1.1.-" evidence="2"/>
<evidence type="ECO:0000259" key="1">
    <source>
        <dbReference type="Pfam" id="PF13649"/>
    </source>
</evidence>
<dbReference type="GO" id="GO:0008168">
    <property type="term" value="F:methyltransferase activity"/>
    <property type="evidence" value="ECO:0007669"/>
    <property type="project" value="UniProtKB-KW"/>
</dbReference>
<dbReference type="Pfam" id="PF13649">
    <property type="entry name" value="Methyltransf_25"/>
    <property type="match status" value="1"/>
</dbReference>
<dbReference type="Gene3D" id="2.20.25.110">
    <property type="entry name" value="S-adenosyl-L-methionine-dependent methyltransferases"/>
    <property type="match status" value="1"/>
</dbReference>
<accession>A0ABU3R9U8</accession>
<keyword evidence="2" id="KW-0489">Methyltransferase</keyword>
<protein>
    <submittedName>
        <fullName evidence="2">Class I SAM-dependent methyltransferase</fullName>
        <ecNumber evidence="2">2.1.1.-</ecNumber>
    </submittedName>
</protein>
<gene>
    <name evidence="2" type="ORF">RQP52_06085</name>
</gene>
<organism evidence="2 3">
    <name type="scientific">Paenibacillus violae</name>
    <dbReference type="NCBI Taxonomy" id="3077234"/>
    <lineage>
        <taxon>Bacteria</taxon>
        <taxon>Bacillati</taxon>
        <taxon>Bacillota</taxon>
        <taxon>Bacilli</taxon>
        <taxon>Bacillales</taxon>
        <taxon>Paenibacillaceae</taxon>
        <taxon>Paenibacillus</taxon>
    </lineage>
</organism>
<dbReference type="SUPFAM" id="SSF53335">
    <property type="entry name" value="S-adenosyl-L-methionine-dependent methyltransferases"/>
    <property type="match status" value="1"/>
</dbReference>
<comment type="caution">
    <text evidence="2">The sequence shown here is derived from an EMBL/GenBank/DDBJ whole genome shotgun (WGS) entry which is preliminary data.</text>
</comment>
<reference evidence="2 3" key="1">
    <citation type="submission" date="2023-10" db="EMBL/GenBank/DDBJ databases">
        <title>Paenibacillus strain PFR10 Genome sequencing and assembly.</title>
        <authorList>
            <person name="Kim I."/>
        </authorList>
    </citation>
    <scope>NUCLEOTIDE SEQUENCE [LARGE SCALE GENOMIC DNA]</scope>
    <source>
        <strain evidence="2 3">PFR10</strain>
    </source>
</reference>
<keyword evidence="2" id="KW-0808">Transferase</keyword>
<dbReference type="EMBL" id="JAWCUD010000001">
    <property type="protein sequence ID" value="MDU0200652.1"/>
    <property type="molecule type" value="Genomic_DNA"/>
</dbReference>
<proteinExistence type="predicted"/>